<dbReference type="Pfam" id="PF08734">
    <property type="entry name" value="GYD"/>
    <property type="match status" value="1"/>
</dbReference>
<dbReference type="InterPro" id="IPR014845">
    <property type="entry name" value="GYD/TTHA1554"/>
</dbReference>
<keyword evidence="2" id="KW-1185">Reference proteome</keyword>
<dbReference type="RefSeq" id="WP_092224510.1">
    <property type="nucleotide sequence ID" value="NZ_FNJI01000025.1"/>
</dbReference>
<accession>A0A1H0TLB4</accession>
<dbReference type="Proteomes" id="UP000199073">
    <property type="component" value="Unassembled WGS sequence"/>
</dbReference>
<organism evidence="1 2">
    <name type="scientific">Desulforhopalus singaporensis</name>
    <dbReference type="NCBI Taxonomy" id="91360"/>
    <lineage>
        <taxon>Bacteria</taxon>
        <taxon>Pseudomonadati</taxon>
        <taxon>Thermodesulfobacteriota</taxon>
        <taxon>Desulfobulbia</taxon>
        <taxon>Desulfobulbales</taxon>
        <taxon>Desulfocapsaceae</taxon>
        <taxon>Desulforhopalus</taxon>
    </lineage>
</organism>
<reference evidence="1 2" key="1">
    <citation type="submission" date="2016-10" db="EMBL/GenBank/DDBJ databases">
        <authorList>
            <person name="de Groot N.N."/>
        </authorList>
    </citation>
    <scope>NUCLEOTIDE SEQUENCE [LARGE SCALE GENOMIC DNA]</scope>
    <source>
        <strain evidence="1 2">DSM 12130</strain>
    </source>
</reference>
<protein>
    <submittedName>
        <fullName evidence="1">Uncharacterized protein, contains GYD domain</fullName>
    </submittedName>
</protein>
<gene>
    <name evidence="1" type="ORF">SAMN05660330_03141</name>
</gene>
<proteinExistence type="predicted"/>
<dbReference type="AlphaFoldDB" id="A0A1H0TLB4"/>
<dbReference type="EMBL" id="FNJI01000025">
    <property type="protein sequence ID" value="SDP54814.1"/>
    <property type="molecule type" value="Genomic_DNA"/>
</dbReference>
<evidence type="ECO:0000313" key="1">
    <source>
        <dbReference type="EMBL" id="SDP54814.1"/>
    </source>
</evidence>
<name>A0A1H0TLB4_9BACT</name>
<dbReference type="OrthoDB" id="165683at2"/>
<sequence>MPKYLYQGSYTDKGLKGLMKDGGTKRVEVTRKAIESLGGKMEAYYYALGGTDFFIILETEDNVKAITGTMIANASGTVKVSITALVTPEEVDRAVKQTMQWHPPGA</sequence>
<evidence type="ECO:0000313" key="2">
    <source>
        <dbReference type="Proteomes" id="UP000199073"/>
    </source>
</evidence>